<dbReference type="Proteomes" id="UP000767446">
    <property type="component" value="Unassembled WGS sequence"/>
</dbReference>
<protein>
    <submittedName>
        <fullName evidence="2">DUF3177 family protein</fullName>
    </submittedName>
</protein>
<feature type="transmembrane region" description="Helical" evidence="1">
    <location>
        <begin position="14"/>
        <end position="34"/>
    </location>
</feature>
<keyword evidence="1" id="KW-0812">Transmembrane</keyword>
<feature type="transmembrane region" description="Helical" evidence="1">
    <location>
        <begin position="108"/>
        <end position="133"/>
    </location>
</feature>
<name>A0A941GU95_9CHRO</name>
<feature type="transmembrane region" description="Helical" evidence="1">
    <location>
        <begin position="46"/>
        <end position="62"/>
    </location>
</feature>
<reference evidence="2" key="1">
    <citation type="submission" date="2021-02" db="EMBL/GenBank/DDBJ databases">
        <title>Metagenome analyses of Stigonema ocellatum DSM 106950, Chlorogloea purpurea SAG 13.99 and Gomphosphaeria aponina DSM 107014.</title>
        <authorList>
            <person name="Marter P."/>
            <person name="Huang S."/>
        </authorList>
    </citation>
    <scope>NUCLEOTIDE SEQUENCE</scope>
    <source>
        <strain evidence="2">JP213</strain>
    </source>
</reference>
<dbReference type="InterPro" id="IPR021515">
    <property type="entry name" value="DUF3177"/>
</dbReference>
<proteinExistence type="predicted"/>
<dbReference type="EMBL" id="JADQBC010000143">
    <property type="protein sequence ID" value="MBR8829531.1"/>
    <property type="molecule type" value="Genomic_DNA"/>
</dbReference>
<sequence>MDEVLLRKLVWTDYRVAVLLMVMIPLVLLIWSLLKRSEAMRCLLIIYWRVASLLMITVYLMIPAWPIAFLSGFSARVLIPICLWFWVDLNDEIRDLPESRLKLVFTSWRWGATIYSSLGAIATIPFLSCAFSANITANYFCRIWLEAPWSYKEIFHRNSTPGFLGFLGIVGLIIYVLYLGYFVFIRLGKQGRSALEQ</sequence>
<dbReference type="Pfam" id="PF11375">
    <property type="entry name" value="DUF3177"/>
    <property type="match status" value="1"/>
</dbReference>
<gene>
    <name evidence="2" type="ORF">DSM107014_16815</name>
</gene>
<keyword evidence="1" id="KW-1133">Transmembrane helix</keyword>
<evidence type="ECO:0000313" key="2">
    <source>
        <dbReference type="EMBL" id="MBR8829531.1"/>
    </source>
</evidence>
<evidence type="ECO:0000313" key="3">
    <source>
        <dbReference type="Proteomes" id="UP000767446"/>
    </source>
</evidence>
<accession>A0A941GU95</accession>
<dbReference type="AlphaFoldDB" id="A0A941GU95"/>
<keyword evidence="1" id="KW-0472">Membrane</keyword>
<comment type="caution">
    <text evidence="2">The sequence shown here is derived from an EMBL/GenBank/DDBJ whole genome shotgun (WGS) entry which is preliminary data.</text>
</comment>
<organism evidence="2 3">
    <name type="scientific">Gomphosphaeria aponina SAG 52.96 = DSM 107014</name>
    <dbReference type="NCBI Taxonomy" id="1521640"/>
    <lineage>
        <taxon>Bacteria</taxon>
        <taxon>Bacillati</taxon>
        <taxon>Cyanobacteriota</taxon>
        <taxon>Cyanophyceae</taxon>
        <taxon>Oscillatoriophycideae</taxon>
        <taxon>Chroococcales</taxon>
        <taxon>Gomphosphaeriaceae</taxon>
        <taxon>Gomphosphaeria</taxon>
    </lineage>
</organism>
<evidence type="ECO:0000256" key="1">
    <source>
        <dbReference type="SAM" id="Phobius"/>
    </source>
</evidence>
<feature type="transmembrane region" description="Helical" evidence="1">
    <location>
        <begin position="163"/>
        <end position="184"/>
    </location>
</feature>